<dbReference type="HAMAP" id="MF_00464">
    <property type="entry name" value="AdoMetDC_1"/>
    <property type="match status" value="1"/>
</dbReference>
<feature type="active site" description="Proton acceptor; for processing activity" evidence="9">
    <location>
        <position position="75"/>
    </location>
</feature>
<evidence type="ECO:0000256" key="5">
    <source>
        <dbReference type="ARBA" id="ARBA00023239"/>
    </source>
</evidence>
<comment type="similarity">
    <text evidence="8 9">Belongs to the prokaryotic AdoMetDC family. Type 1 subfamily.</text>
</comment>
<evidence type="ECO:0000256" key="3">
    <source>
        <dbReference type="ARBA" id="ARBA00023115"/>
    </source>
</evidence>
<dbReference type="Proteomes" id="UP000193404">
    <property type="component" value="Chromosome"/>
</dbReference>
<dbReference type="SUPFAM" id="SSF56276">
    <property type="entry name" value="S-adenosylmethionine decarboxylase"/>
    <property type="match status" value="1"/>
</dbReference>
<keyword evidence="7 9" id="KW-0670">Pyruvate</keyword>
<evidence type="ECO:0000313" key="11">
    <source>
        <dbReference type="Proteomes" id="UP000193404"/>
    </source>
</evidence>
<dbReference type="AlphaFoldDB" id="A0A1W6K164"/>
<dbReference type="KEGG" id="aman:B6F84_09870"/>
<evidence type="ECO:0000256" key="8">
    <source>
        <dbReference type="ARBA" id="ARBA00061583"/>
    </source>
</evidence>
<protein>
    <recommendedName>
        <fullName evidence="9">S-adenosylmethionine decarboxylase proenzyme</fullName>
        <shortName evidence="9">AdoMetDC</shortName>
        <shortName evidence="9">SAMDC</shortName>
        <ecNumber evidence="9">4.1.1.50</ecNumber>
    </recommendedName>
    <component>
        <recommendedName>
            <fullName evidence="9">S-adenosylmethionine decarboxylase beta chain</fullName>
        </recommendedName>
    </component>
    <component>
        <recommendedName>
            <fullName evidence="9">S-adenosylmethionine decarboxylase alpha chain</fullName>
        </recommendedName>
    </component>
</protein>
<dbReference type="InterPro" id="IPR016067">
    <property type="entry name" value="S-AdoMet_deCO2ase_core"/>
</dbReference>
<sequence>MGVKQEIFPKVVGKQVYGNLYNCDENTLKNIEDLKRIVTNAAKIGNMTLLDIKAWKIGEGASVVAIILESHITIHTWPEYDFATVDVYSCGPHSDPKKAFMYIVEELKAKRYIMNEADRSSDF</sequence>
<feature type="chain" id="PRO_5023355246" description="S-adenosylmethionine decarboxylase beta chain" evidence="9">
    <location>
        <begin position="1"/>
        <end position="69"/>
    </location>
</feature>
<dbReference type="UniPathway" id="UPA00331">
    <property type="reaction ID" value="UER00451"/>
</dbReference>
<dbReference type="InterPro" id="IPR003826">
    <property type="entry name" value="AdoMetDC_fam_prok"/>
</dbReference>
<comment type="pathway">
    <text evidence="9">Amine and polyamine biosynthesis; S-adenosylmethioninamine biosynthesis; S-adenosylmethioninamine from S-adenosyl-L-methionine: step 1/1.</text>
</comment>
<accession>A0A1W6K164</accession>
<keyword evidence="3 9" id="KW-0620">Polyamine biosynthesis</keyword>
<keyword evidence="6 9" id="KW-0704">Schiff base</keyword>
<keyword evidence="1 9" id="KW-0210">Decarboxylase</keyword>
<dbReference type="GO" id="GO:0005829">
    <property type="term" value="C:cytosol"/>
    <property type="evidence" value="ECO:0007669"/>
    <property type="project" value="TreeGrafter"/>
</dbReference>
<evidence type="ECO:0000256" key="6">
    <source>
        <dbReference type="ARBA" id="ARBA00023270"/>
    </source>
</evidence>
<keyword evidence="11" id="KW-1185">Reference proteome</keyword>
<keyword evidence="4 9" id="KW-0865">Zymogen</keyword>
<gene>
    <name evidence="9" type="primary">speH</name>
    <name evidence="10" type="ORF">B6F84_09870</name>
</gene>
<feature type="chain" id="PRO_5023355247" description="S-adenosylmethionine decarboxylase alpha chain" evidence="9">
    <location>
        <begin position="70"/>
        <end position="123"/>
    </location>
</feature>
<comment type="cofactor">
    <cofactor evidence="9">
        <name>pyruvate</name>
        <dbReference type="ChEBI" id="CHEBI:15361"/>
    </cofactor>
    <text evidence="9">Binds 1 pyruvoyl group covalently per subunit.</text>
</comment>
<dbReference type="PANTHER" id="PTHR33866:SF2">
    <property type="entry name" value="S-ADENOSYLMETHIONINE DECARBOXYLASE PROENZYME"/>
    <property type="match status" value="1"/>
</dbReference>
<dbReference type="InterPro" id="IPR017716">
    <property type="entry name" value="S-AdoMet_deCOase_pro-enz"/>
</dbReference>
<keyword evidence="9" id="KW-0949">S-adenosyl-L-methionine</keyword>
<name>A0A1W6K164_9CREN</name>
<dbReference type="FunFam" id="3.60.90.10:FF:000005">
    <property type="entry name" value="Arginine decarboxylase proenzyme"/>
    <property type="match status" value="1"/>
</dbReference>
<dbReference type="GO" id="GO:0004014">
    <property type="term" value="F:adenosylmethionine decarboxylase activity"/>
    <property type="evidence" value="ECO:0007669"/>
    <property type="project" value="UniProtKB-UniRule"/>
</dbReference>
<dbReference type="NCBIfam" id="TIGR03330">
    <property type="entry name" value="SAM_DCase_Bsu"/>
    <property type="match status" value="1"/>
</dbReference>
<comment type="PTM">
    <text evidence="9">Is synthesized initially as an inactive proenzyme. Formation of the active enzyme involves a self-maturation process in which the active site pyruvoyl group is generated from an internal serine residue via an autocatalytic post-translational modification. Two non-identical subunits are generated from the proenzyme in this reaction, and the pyruvate is formed at the N-terminus of the alpha chain, which is derived from the carboxyl end of the proenzyme. The post-translation cleavage follows an unusual pathway, termed non-hydrolytic serinolysis, in which the side chain hydroxyl group of the serine supplies its oxygen atom to form the C-terminus of the beta chain, while the remainder of the serine residue undergoes an oxidative deamination to produce ammonia and the pyruvoyl group blocking the N-terminus of the alpha chain.</text>
</comment>
<dbReference type="Pfam" id="PF02675">
    <property type="entry name" value="AdoMet_dc"/>
    <property type="match status" value="1"/>
</dbReference>
<dbReference type="EMBL" id="CP020477">
    <property type="protein sequence ID" value="ARM76301.1"/>
    <property type="molecule type" value="Genomic_DNA"/>
</dbReference>
<dbReference type="EC" id="4.1.1.50" evidence="9"/>
<proteinExistence type="inferred from homology"/>
<evidence type="ECO:0000256" key="9">
    <source>
        <dbReference type="HAMAP-Rule" id="MF_00464"/>
    </source>
</evidence>
<comment type="function">
    <text evidence="9">Catalyzes the decarboxylation of S-adenosylmethionine to S-adenosylmethioninamine (dcAdoMet), the propylamine donor required for the synthesis of the polyamines spermine and spermidine from the diamine putrescine.</text>
</comment>
<comment type="subunit">
    <text evidence="9">Heterotetramer of two alpha and two beta chains arranged as a dimer of alpha/beta heterodimers.</text>
</comment>
<comment type="catalytic activity">
    <reaction evidence="9">
        <text>S-adenosyl-L-methionine + H(+) = S-adenosyl 3-(methylsulfanyl)propylamine + CO2</text>
        <dbReference type="Rhea" id="RHEA:15981"/>
        <dbReference type="ChEBI" id="CHEBI:15378"/>
        <dbReference type="ChEBI" id="CHEBI:16526"/>
        <dbReference type="ChEBI" id="CHEBI:57443"/>
        <dbReference type="ChEBI" id="CHEBI:59789"/>
        <dbReference type="EC" id="4.1.1.50"/>
    </reaction>
</comment>
<feature type="site" description="Cleavage (non-hydrolytic); by autolysis" evidence="9">
    <location>
        <begin position="69"/>
        <end position="70"/>
    </location>
</feature>
<reference evidence="10 11" key="1">
    <citation type="submission" date="2017-03" db="EMBL/GenBank/DDBJ databases">
        <title>Sulfur activation and transportation mechanism of thermophilic Archaea Acidianus manzaensis YN-25.</title>
        <authorList>
            <person name="Ma Y."/>
            <person name="Yang Y."/>
            <person name="Xia J."/>
        </authorList>
    </citation>
    <scope>NUCLEOTIDE SEQUENCE [LARGE SCALE GENOMIC DNA]</scope>
    <source>
        <strain evidence="10 11">YN-25</strain>
    </source>
</reference>
<dbReference type="STRING" id="282676.B6F84_09870"/>
<evidence type="ECO:0000313" key="10">
    <source>
        <dbReference type="EMBL" id="ARM76301.1"/>
    </source>
</evidence>
<feature type="modified residue" description="Pyruvic acid (Ser); by autocatalysis" evidence="9">
    <location>
        <position position="70"/>
    </location>
</feature>
<evidence type="ECO:0000256" key="7">
    <source>
        <dbReference type="ARBA" id="ARBA00023317"/>
    </source>
</evidence>
<dbReference type="PANTHER" id="PTHR33866">
    <property type="entry name" value="S-ADENOSYLMETHIONINE DECARBOXYLASE PROENZYME"/>
    <property type="match status" value="1"/>
</dbReference>
<dbReference type="Gene3D" id="3.60.90.10">
    <property type="entry name" value="S-adenosylmethionine decarboxylase"/>
    <property type="match status" value="1"/>
</dbReference>
<feature type="active site" description="Proton donor; for catalytic activity" evidence="9">
    <location>
        <position position="90"/>
    </location>
</feature>
<keyword evidence="9" id="KW-0745">Spermidine biosynthesis</keyword>
<dbReference type="GO" id="GO:0008295">
    <property type="term" value="P:spermidine biosynthetic process"/>
    <property type="evidence" value="ECO:0007669"/>
    <property type="project" value="UniProtKB-UniRule"/>
</dbReference>
<evidence type="ECO:0000256" key="4">
    <source>
        <dbReference type="ARBA" id="ARBA00023145"/>
    </source>
</evidence>
<keyword evidence="5 9" id="KW-0456">Lyase</keyword>
<evidence type="ECO:0000256" key="2">
    <source>
        <dbReference type="ARBA" id="ARBA00022813"/>
    </source>
</evidence>
<feature type="active site" description="Schiff-base intermediate with substrate; via pyruvic acid" evidence="9">
    <location>
        <position position="70"/>
    </location>
</feature>
<evidence type="ECO:0000256" key="1">
    <source>
        <dbReference type="ARBA" id="ARBA00022793"/>
    </source>
</evidence>
<organism evidence="10 11">
    <name type="scientific">Acidianus manzaensis</name>
    <dbReference type="NCBI Taxonomy" id="282676"/>
    <lineage>
        <taxon>Archaea</taxon>
        <taxon>Thermoproteota</taxon>
        <taxon>Thermoprotei</taxon>
        <taxon>Sulfolobales</taxon>
        <taxon>Sulfolobaceae</taxon>
        <taxon>Acidianus</taxon>
    </lineage>
</organism>
<keyword evidence="2 9" id="KW-0068">Autocatalytic cleavage</keyword>